<keyword evidence="5" id="KW-1185">Reference proteome</keyword>
<gene>
    <name evidence="4" type="ORF">SM116_14440</name>
</gene>
<feature type="domain" description="N-acetyltransferase" evidence="3">
    <location>
        <begin position="4"/>
        <end position="161"/>
    </location>
</feature>
<dbReference type="PANTHER" id="PTHR43072:SF23">
    <property type="entry name" value="UPF0039 PROTEIN C11D3.02C"/>
    <property type="match status" value="1"/>
</dbReference>
<reference evidence="4 5" key="1">
    <citation type="submission" date="2023-11" db="EMBL/GenBank/DDBJ databases">
        <title>Genome sequence of Microbacterium rhizosphaerae KACC 19337.</title>
        <authorList>
            <person name="Choi H."/>
            <person name="Kim S."/>
            <person name="Kim Y."/>
            <person name="Kwon S.-W."/>
            <person name="Heo J."/>
        </authorList>
    </citation>
    <scope>NUCLEOTIDE SEQUENCE [LARGE SCALE GENOMIC DNA]</scope>
    <source>
        <strain evidence="4 5">KACC 19337</strain>
    </source>
</reference>
<keyword evidence="1" id="KW-0808">Transferase</keyword>
<dbReference type="EMBL" id="CP139368">
    <property type="protein sequence ID" value="WPR91489.1"/>
    <property type="molecule type" value="Genomic_DNA"/>
</dbReference>
<dbReference type="Proteomes" id="UP001323798">
    <property type="component" value="Chromosome"/>
</dbReference>
<dbReference type="CDD" id="cd04301">
    <property type="entry name" value="NAT_SF"/>
    <property type="match status" value="1"/>
</dbReference>
<evidence type="ECO:0000256" key="1">
    <source>
        <dbReference type="ARBA" id="ARBA00022679"/>
    </source>
</evidence>
<proteinExistence type="predicted"/>
<protein>
    <submittedName>
        <fullName evidence="4">N-acetyltransferase family protein</fullName>
    </submittedName>
</protein>
<evidence type="ECO:0000313" key="5">
    <source>
        <dbReference type="Proteomes" id="UP001323798"/>
    </source>
</evidence>
<evidence type="ECO:0000313" key="4">
    <source>
        <dbReference type="EMBL" id="WPR91489.1"/>
    </source>
</evidence>
<accession>A0ABZ0ST95</accession>
<dbReference type="PROSITE" id="PS51186">
    <property type="entry name" value="GNAT"/>
    <property type="match status" value="1"/>
</dbReference>
<dbReference type="PANTHER" id="PTHR43072">
    <property type="entry name" value="N-ACETYLTRANSFERASE"/>
    <property type="match status" value="1"/>
</dbReference>
<name>A0ABZ0ST95_9MICO</name>
<keyword evidence="2" id="KW-0012">Acyltransferase</keyword>
<dbReference type="SUPFAM" id="SSF55729">
    <property type="entry name" value="Acyl-CoA N-acyltransferases (Nat)"/>
    <property type="match status" value="1"/>
</dbReference>
<dbReference type="Gene3D" id="3.40.630.30">
    <property type="match status" value="1"/>
</dbReference>
<dbReference type="Pfam" id="PF00583">
    <property type="entry name" value="Acetyltransf_1"/>
    <property type="match status" value="1"/>
</dbReference>
<dbReference type="InterPro" id="IPR000182">
    <property type="entry name" value="GNAT_dom"/>
</dbReference>
<evidence type="ECO:0000256" key="2">
    <source>
        <dbReference type="ARBA" id="ARBA00023315"/>
    </source>
</evidence>
<evidence type="ECO:0000259" key="3">
    <source>
        <dbReference type="PROSITE" id="PS51186"/>
    </source>
</evidence>
<sequence>MLVITVRPLAPADWPEVEAIYAQGIEDGEATFEVATPTWEAFDAGKVRNLRLVAVDEADAVVGWAAASPVSSRPAYRGVVEHSVYVARSARGEGVGRLLLEAFIAEADEAGVWTVQSSVFPENAASLRLHQSAGFRVIGRRERIARSGVGPHAGRWRDTVLIERRSIRNGID</sequence>
<dbReference type="InterPro" id="IPR016181">
    <property type="entry name" value="Acyl_CoA_acyltransferase"/>
</dbReference>
<organism evidence="4 5">
    <name type="scientific">Microbacterium rhizosphaerae</name>
    <dbReference type="NCBI Taxonomy" id="1678237"/>
    <lineage>
        <taxon>Bacteria</taxon>
        <taxon>Bacillati</taxon>
        <taxon>Actinomycetota</taxon>
        <taxon>Actinomycetes</taxon>
        <taxon>Micrococcales</taxon>
        <taxon>Microbacteriaceae</taxon>
        <taxon>Microbacterium</taxon>
    </lineage>
</organism>